<accession>A0A432YMD8</accession>
<proteinExistence type="predicted"/>
<sequence length="389" mass="43682">MIKMASDNAMSYSQGHKLRRLGIMLGTLLTVVSLSIGSSFAKPPDVPVNQWRWFEIEVLLFKHSDADNLTESFPWQGPEEPQGVRFDPLSDYFAPDISAALADLPECTLPGAVPSFAAASIWCRQPQELNPWLPQNWSRSERTLATMPQAPERIIDGMGGNVGLATAPFLAPQEQLELSDMREQIIRRGVGTPLLHMSWYQPVFERNDGYKIRLFAGTNFGDQFSPDGYPYVLTDDQTAAATDEQALSSSHELASRLRRVIGLQQAGELQFSAQADDQPLAPPPLLRPPETPTAVWEVDGTLHIYLVGNYLHIASDLELRAPESVQWQPAELSEQAQRALEPQRDGRFLRSYKLDQLRRVISHETHYFDHPKLGLAVQIRRTGLSARRY</sequence>
<organism evidence="1 2">
    <name type="scientific">Pseudidiomarina insulisalsae</name>
    <dbReference type="NCBI Taxonomy" id="575789"/>
    <lineage>
        <taxon>Bacteria</taxon>
        <taxon>Pseudomonadati</taxon>
        <taxon>Pseudomonadota</taxon>
        <taxon>Gammaproteobacteria</taxon>
        <taxon>Alteromonadales</taxon>
        <taxon>Idiomarinaceae</taxon>
        <taxon>Pseudidiomarina</taxon>
    </lineage>
</organism>
<evidence type="ECO:0000313" key="1">
    <source>
        <dbReference type="EMBL" id="RUO62113.1"/>
    </source>
</evidence>
<dbReference type="Proteomes" id="UP000288259">
    <property type="component" value="Unassembled WGS sequence"/>
</dbReference>
<dbReference type="InterPro" id="IPR021241">
    <property type="entry name" value="CsiV"/>
</dbReference>
<reference evidence="2" key="1">
    <citation type="journal article" date="2018" name="Front. Microbiol.">
        <title>Genome-Based Analysis Reveals the Taxonomy and Diversity of the Family Idiomarinaceae.</title>
        <authorList>
            <person name="Liu Y."/>
            <person name="Lai Q."/>
            <person name="Shao Z."/>
        </authorList>
    </citation>
    <scope>NUCLEOTIDE SEQUENCE [LARGE SCALE GENOMIC DNA]</scope>
    <source>
        <strain evidence="2">CVS-6</strain>
    </source>
</reference>
<keyword evidence="2" id="KW-1185">Reference proteome</keyword>
<gene>
    <name evidence="1" type="ORF">CWI71_04475</name>
</gene>
<dbReference type="AlphaFoldDB" id="A0A432YMD8"/>
<comment type="caution">
    <text evidence="1">The sequence shown here is derived from an EMBL/GenBank/DDBJ whole genome shotgun (WGS) entry which is preliminary data.</text>
</comment>
<evidence type="ECO:0000313" key="2">
    <source>
        <dbReference type="Proteomes" id="UP000288259"/>
    </source>
</evidence>
<name>A0A432YMD8_9GAMM</name>
<dbReference type="EMBL" id="PIPY01000004">
    <property type="protein sequence ID" value="RUO62113.1"/>
    <property type="molecule type" value="Genomic_DNA"/>
</dbReference>
<protein>
    <submittedName>
        <fullName evidence="1">Uncharacterized protein</fullName>
    </submittedName>
</protein>
<dbReference type="Pfam" id="PF10972">
    <property type="entry name" value="CsiV"/>
    <property type="match status" value="1"/>
</dbReference>